<dbReference type="PANTHER" id="PTHR33734:SF22">
    <property type="entry name" value="MEMBRANE-BOUND LYTIC MUREIN TRANSGLYCOSYLASE D"/>
    <property type="match status" value="1"/>
</dbReference>
<evidence type="ECO:0000256" key="2">
    <source>
        <dbReference type="SAM" id="SignalP"/>
    </source>
</evidence>
<evidence type="ECO:0000313" key="4">
    <source>
        <dbReference type="EMBL" id="MBB6056334.1"/>
    </source>
</evidence>
<dbReference type="InterPro" id="IPR036779">
    <property type="entry name" value="LysM_dom_sf"/>
</dbReference>
<comment type="similarity">
    <text evidence="1">Belongs to the transglycosylase Slt family.</text>
</comment>
<feature type="signal peptide" evidence="2">
    <location>
        <begin position="1"/>
        <end position="20"/>
    </location>
</feature>
<keyword evidence="5" id="KW-1185">Reference proteome</keyword>
<feature type="domain" description="LysM" evidence="3">
    <location>
        <begin position="359"/>
        <end position="402"/>
    </location>
</feature>
<dbReference type="EMBL" id="JACHGR010000007">
    <property type="protein sequence ID" value="MBB6056334.1"/>
    <property type="molecule type" value="Genomic_DNA"/>
</dbReference>
<dbReference type="InterPro" id="IPR008258">
    <property type="entry name" value="Transglycosylase_SLT_dom_1"/>
</dbReference>
<reference evidence="4 5" key="1">
    <citation type="submission" date="2020-08" db="EMBL/GenBank/DDBJ databases">
        <title>Genomic Encyclopedia of Type Strains, Phase IV (KMG-IV): sequencing the most valuable type-strain genomes for metagenomic binning, comparative biology and taxonomic classification.</title>
        <authorList>
            <person name="Goeker M."/>
        </authorList>
    </citation>
    <scope>NUCLEOTIDE SEQUENCE [LARGE SCALE GENOMIC DNA]</scope>
    <source>
        <strain evidence="4 5">DSM 22975</strain>
    </source>
</reference>
<dbReference type="InterPro" id="IPR018392">
    <property type="entry name" value="LysM"/>
</dbReference>
<feature type="domain" description="LysM" evidence="3">
    <location>
        <begin position="425"/>
        <end position="468"/>
    </location>
</feature>
<evidence type="ECO:0000259" key="3">
    <source>
        <dbReference type="PROSITE" id="PS51782"/>
    </source>
</evidence>
<dbReference type="AlphaFoldDB" id="A0A841GB23"/>
<dbReference type="GO" id="GO:0016020">
    <property type="term" value="C:membrane"/>
    <property type="evidence" value="ECO:0007669"/>
    <property type="project" value="InterPro"/>
</dbReference>
<sequence length="475" mass="53001">MNMKLHLALLGALLLTGCQALQTDSDKNNLGSTVNVMSNYRSHATSALDRSERSHPYMWDRIADEMQLPMPNDPDVIAFRDWYIKHPKYLRTVTERAAPFLHLITEEIDKRQMPMELVLLPIVESAYNPNARSHGNAVGLWQFLSASGRRYGLKQDYWYDGRRDVVASTQAALDYLAQLNAYFEGDWLNAVAAYNAGEGRIQNAIEANRSRGKATDFFSLNLPRQTMEYVPRLMALADVIKNAKKYGIDLPKIPNRPSVRLIDTNGQIDLRTAAEQANMSLPALKRLNPGFNRNATSPQGPNHLLVPINVADELELALADMSPQKRMRSDSERVAVASNNENDSAAGGRTTKTTSVIAVHHKVKRGDTLWTIASSYGVSEKQLMQWNKLSKKKLKAGQVLLVNAPTKKASGKASKLSVAKAAKSKRYEVRRGDSLSSIAEKFQIKVNDLVRWNGLDHNRLKPGQTLTVRLDDNGV</sequence>
<evidence type="ECO:0000313" key="5">
    <source>
        <dbReference type="Proteomes" id="UP000585721"/>
    </source>
</evidence>
<protein>
    <submittedName>
        <fullName evidence="4">Membrane-bound lytic murein transglycosylase D</fullName>
    </submittedName>
</protein>
<dbReference type="Gene3D" id="1.10.530.10">
    <property type="match status" value="1"/>
</dbReference>
<dbReference type="PROSITE" id="PS51782">
    <property type="entry name" value="LYSM"/>
    <property type="match status" value="2"/>
</dbReference>
<dbReference type="Proteomes" id="UP000585721">
    <property type="component" value="Unassembled WGS sequence"/>
</dbReference>
<dbReference type="InterPro" id="IPR000189">
    <property type="entry name" value="Transglyc_AS"/>
</dbReference>
<proteinExistence type="inferred from homology"/>
<dbReference type="Pfam" id="PF01464">
    <property type="entry name" value="SLT"/>
    <property type="match status" value="1"/>
</dbReference>
<dbReference type="GO" id="GO:0008932">
    <property type="term" value="F:lytic endotransglycosylase activity"/>
    <property type="evidence" value="ECO:0007669"/>
    <property type="project" value="TreeGrafter"/>
</dbReference>
<dbReference type="Gene3D" id="3.10.350.10">
    <property type="entry name" value="LysM domain"/>
    <property type="match status" value="2"/>
</dbReference>
<dbReference type="PANTHER" id="PTHR33734">
    <property type="entry name" value="LYSM DOMAIN-CONTAINING GPI-ANCHORED PROTEIN 2"/>
    <property type="match status" value="1"/>
</dbReference>
<dbReference type="SUPFAM" id="SSF54106">
    <property type="entry name" value="LysM domain"/>
    <property type="match status" value="2"/>
</dbReference>
<gene>
    <name evidence="4" type="ORF">HNR75_002266</name>
</gene>
<dbReference type="GO" id="GO:0000270">
    <property type="term" value="P:peptidoglycan metabolic process"/>
    <property type="evidence" value="ECO:0007669"/>
    <property type="project" value="InterPro"/>
</dbReference>
<dbReference type="SMART" id="SM00257">
    <property type="entry name" value="LysM"/>
    <property type="match status" value="2"/>
</dbReference>
<dbReference type="PROSITE" id="PS00922">
    <property type="entry name" value="TRANSGLYCOSYLASE"/>
    <property type="match status" value="1"/>
</dbReference>
<dbReference type="RefSeq" id="WP_188027055.1">
    <property type="nucleotide sequence ID" value="NZ_JACHGR010000007.1"/>
</dbReference>
<dbReference type="CDD" id="cd00118">
    <property type="entry name" value="LysM"/>
    <property type="match status" value="2"/>
</dbReference>
<organism evidence="4 5">
    <name type="scientific">Tolumonas osonensis</name>
    <dbReference type="NCBI Taxonomy" id="675874"/>
    <lineage>
        <taxon>Bacteria</taxon>
        <taxon>Pseudomonadati</taxon>
        <taxon>Pseudomonadota</taxon>
        <taxon>Gammaproteobacteria</taxon>
        <taxon>Aeromonadales</taxon>
        <taxon>Aeromonadaceae</taxon>
        <taxon>Tolumonas</taxon>
    </lineage>
</organism>
<name>A0A841GB23_9GAMM</name>
<dbReference type="Pfam" id="PF01476">
    <property type="entry name" value="LysM"/>
    <property type="match status" value="2"/>
</dbReference>
<keyword evidence="2" id="KW-0732">Signal</keyword>
<dbReference type="FunFam" id="1.10.530.10:FF:000004">
    <property type="entry name" value="Membrane-bound lytic murein transglycosylase D"/>
    <property type="match status" value="1"/>
</dbReference>
<feature type="chain" id="PRO_5032622694" evidence="2">
    <location>
        <begin position="21"/>
        <end position="475"/>
    </location>
</feature>
<comment type="caution">
    <text evidence="4">The sequence shown here is derived from an EMBL/GenBank/DDBJ whole genome shotgun (WGS) entry which is preliminary data.</text>
</comment>
<evidence type="ECO:0000256" key="1">
    <source>
        <dbReference type="ARBA" id="ARBA00007734"/>
    </source>
</evidence>
<dbReference type="SUPFAM" id="SSF53955">
    <property type="entry name" value="Lysozyme-like"/>
    <property type="match status" value="1"/>
</dbReference>
<dbReference type="PROSITE" id="PS51257">
    <property type="entry name" value="PROKAR_LIPOPROTEIN"/>
    <property type="match status" value="1"/>
</dbReference>
<dbReference type="InterPro" id="IPR023346">
    <property type="entry name" value="Lysozyme-like_dom_sf"/>
</dbReference>
<dbReference type="CDD" id="cd16894">
    <property type="entry name" value="MltD-like"/>
    <property type="match status" value="1"/>
</dbReference>
<accession>A0A841GB23</accession>